<sequence>MTDAVDLPVRVRDALTAAFGDAREAIRSGDTETARECTEKASRILQHKVPPSPLKEQLKHGLAAVERTVADEPLVASEYLRLMKQLLDE</sequence>
<dbReference type="InterPro" id="IPR058414">
    <property type="entry name" value="DUF8101"/>
</dbReference>
<evidence type="ECO:0000313" key="5">
    <source>
        <dbReference type="EMBL" id="QCQ76051.1"/>
    </source>
</evidence>
<reference evidence="2" key="5">
    <citation type="submission" date="2014-05" db="EMBL/GenBank/DDBJ databases">
        <authorList>
            <person name="Wang L."/>
            <person name="Yang H."/>
            <person name="Xiang H."/>
        </authorList>
    </citation>
    <scope>NUCLEOTIDE SEQUENCE</scope>
    <source>
        <strain evidence="2">CGMCC 1.2087</strain>
    </source>
</reference>
<evidence type="ECO:0000313" key="2">
    <source>
        <dbReference type="EMBL" id="AFK20518.1"/>
    </source>
</evidence>
<dbReference type="GeneID" id="40157259"/>
<dbReference type="OrthoDB" id="343008at2157"/>
<keyword evidence="7" id="KW-1185">Reference proteome</keyword>
<dbReference type="EMBL" id="CP001868">
    <property type="protein sequence ID" value="AFK20518.1"/>
    <property type="molecule type" value="Genomic_DNA"/>
</dbReference>
<dbReference type="KEGG" id="hme:HFX_2848"/>
<organism evidence="2 6">
    <name type="scientific">Haloferax mediterranei (strain ATCC 33500 / DSM 1411 / JCM 8866 / NBRC 14739 / NCIMB 2177 / R-4)</name>
    <name type="common">Halobacterium mediterranei</name>
    <dbReference type="NCBI Taxonomy" id="523841"/>
    <lineage>
        <taxon>Archaea</taxon>
        <taxon>Methanobacteriati</taxon>
        <taxon>Methanobacteriota</taxon>
        <taxon>Stenosarchaea group</taxon>
        <taxon>Halobacteria</taxon>
        <taxon>Halobacteriales</taxon>
        <taxon>Haloferacaceae</taxon>
        <taxon>Haloferax</taxon>
    </lineage>
</organism>
<reference evidence="5 9" key="6">
    <citation type="submission" date="2019-04" db="EMBL/GenBank/DDBJ databases">
        <title>Methylomes of two halophilic Archaea, Haloarcula marismortui and Haloferax mediterranei.</title>
        <authorList>
            <person name="DasSarma S."/>
            <person name="DasSarma P."/>
            <person name="DasSarma S."/>
            <person name="Fomenkov A."/>
            <person name="Vincze T."/>
            <person name="Anton B.P."/>
            <person name="Roberts R.J."/>
        </authorList>
    </citation>
    <scope>NUCLEOTIDE SEQUENCE [LARGE SCALE GENOMIC DNA]</scope>
    <source>
        <strain evidence="5">ATCC 33500</strain>
        <strain evidence="9">ATCC 33500 / DSM 1411 / JCM 8866 / NBRC 14739 / NCIMB 2177 / R-4</strain>
    </source>
</reference>
<dbReference type="eggNOG" id="arCOG06438">
    <property type="taxonomic scope" value="Archaea"/>
</dbReference>
<evidence type="ECO:0000313" key="8">
    <source>
        <dbReference type="Proteomes" id="UP000027075"/>
    </source>
</evidence>
<reference evidence="2" key="1">
    <citation type="journal article" date="2012" name="Appl. Environ. Microbiol.">
        <title>Identification of the haloarchaeal phasin (PhaP) that functions in polyhydroxyalkanoate accumulation and granule formation in Haloferax mediterranei.</title>
        <authorList>
            <person name="Cai S."/>
            <person name="Cai L."/>
            <person name="Liu H."/>
            <person name="Liu X."/>
            <person name="Han J."/>
            <person name="Zhou J."/>
            <person name="Xiang H."/>
        </authorList>
    </citation>
    <scope>NUCLEOTIDE SEQUENCE</scope>
    <source>
        <strain evidence="2">CGMCC 1.2087</strain>
    </source>
</reference>
<dbReference type="HOGENOM" id="CLU_157004_0_0_2"/>
<evidence type="ECO:0000313" key="3">
    <source>
        <dbReference type="EMBL" id="AHZ23876.1"/>
    </source>
</evidence>
<dbReference type="PaxDb" id="523841-HFX_2848"/>
<dbReference type="Pfam" id="PF26403">
    <property type="entry name" value="DUF8101"/>
    <property type="match status" value="1"/>
</dbReference>
<reference evidence="4 7" key="3">
    <citation type="journal article" date="2014" name="PLoS Genet.">
        <title>Phylogenetically driven sequencing of extremely halophilic archaea reveals strategies for static and dynamic osmo-response.</title>
        <authorList>
            <person name="Becker E.A."/>
            <person name="Seitzer P.M."/>
            <person name="Tritt A."/>
            <person name="Larsen D."/>
            <person name="Krusor M."/>
            <person name="Yao A.I."/>
            <person name="Wu D."/>
            <person name="Madern D."/>
            <person name="Eisen J.A."/>
            <person name="Darling A.E."/>
            <person name="Facciotti M.T."/>
        </authorList>
    </citation>
    <scope>NUCLEOTIDE SEQUENCE [LARGE SCALE GENOMIC DNA]</scope>
    <source>
        <strain evidence="4">ATCC 33500</strain>
        <strain evidence="7">ATCC 33500 / DSM 1411 / JCM 8866 / NBRC 14739 / NCIMB 2177 / R-4</strain>
    </source>
</reference>
<evidence type="ECO:0000313" key="7">
    <source>
        <dbReference type="Proteomes" id="UP000011603"/>
    </source>
</evidence>
<reference evidence="3 8" key="4">
    <citation type="submission" date="2014-04" db="EMBL/GenBank/DDBJ databases">
        <title>Transcriptional profiles of Haloferax mediterranei on the basis of nitrogen availability.</title>
        <authorList>
            <person name="Bautista V."/>
        </authorList>
    </citation>
    <scope>NUCLEOTIDE SEQUENCE [LARGE SCALE GENOMIC DNA]</scope>
    <source>
        <strain evidence="3">ATCC 33500</strain>
        <strain evidence="8">ATCC 33500 / DSM 1411 / JCM 8866 / NBRC 14739 / NCIMB 2177 / R-4</strain>
    </source>
</reference>
<dbReference type="PATRIC" id="fig|523841.21.peg.3228"/>
<evidence type="ECO:0000313" key="6">
    <source>
        <dbReference type="Proteomes" id="UP000006469"/>
    </source>
</evidence>
<evidence type="ECO:0000313" key="4">
    <source>
        <dbReference type="EMBL" id="ELZ98300.1"/>
    </source>
</evidence>
<dbReference type="RefSeq" id="WP_004060352.1">
    <property type="nucleotide sequence ID" value="NC_017941.2"/>
</dbReference>
<name>I3R8F8_HALMT</name>
<dbReference type="EMBL" id="AOLO01000013">
    <property type="protein sequence ID" value="ELZ98300.1"/>
    <property type="molecule type" value="Genomic_DNA"/>
</dbReference>
<dbReference type="Proteomes" id="UP000006469">
    <property type="component" value="Chromosome"/>
</dbReference>
<protein>
    <recommendedName>
        <fullName evidence="1">DUF8101 domain-containing protein</fullName>
    </recommendedName>
</protein>
<dbReference type="EMBL" id="CP007551">
    <property type="protein sequence ID" value="AHZ23876.1"/>
    <property type="molecule type" value="Genomic_DNA"/>
</dbReference>
<dbReference type="Proteomes" id="UP000011603">
    <property type="component" value="Unassembled WGS sequence"/>
</dbReference>
<proteinExistence type="predicted"/>
<feature type="domain" description="DUF8101" evidence="1">
    <location>
        <begin position="1"/>
        <end position="89"/>
    </location>
</feature>
<reference evidence="2 6" key="2">
    <citation type="journal article" date="2012" name="J. Bacteriol.">
        <title>Complete genome sequence of the metabolically versatile halophilic archaeon Haloferax mediterranei, a poly(3-hydroxybutyrate-co-3-hydroxyvalerate) producer.</title>
        <authorList>
            <person name="Han J."/>
            <person name="Zhang F."/>
            <person name="Hou J."/>
            <person name="Liu X."/>
            <person name="Li M."/>
            <person name="Liu H."/>
            <person name="Cai L."/>
            <person name="Zhang B."/>
            <person name="Chen Y."/>
            <person name="Zhou J."/>
            <person name="Hu S."/>
            <person name="Xiang H."/>
        </authorList>
    </citation>
    <scope>NUCLEOTIDE SEQUENCE [LARGE SCALE GENOMIC DNA]</scope>
    <source>
        <strain evidence="6">ATCC 33500 / DSM 1411 / JCM 8866 / NBRC 14739 / NCIMB 2177 / R-4</strain>
        <strain evidence="2">CGMCC 1.2087</strain>
    </source>
</reference>
<dbReference type="AlphaFoldDB" id="I3R8F8"/>
<evidence type="ECO:0000259" key="1">
    <source>
        <dbReference type="Pfam" id="PF26403"/>
    </source>
</evidence>
<evidence type="ECO:0000313" key="9">
    <source>
        <dbReference type="Proteomes" id="UP000299011"/>
    </source>
</evidence>
<dbReference type="Proteomes" id="UP000299011">
    <property type="component" value="Chromosome"/>
</dbReference>
<gene>
    <name evidence="2" type="ordered locus">HFX_2848</name>
    <name evidence="3" type="ORF">BM92_15035</name>
    <name evidence="4" type="ORF">C439_15985</name>
    <name evidence="5" type="ORF">E6P09_12540</name>
</gene>
<accession>I3R8F8</accession>
<dbReference type="Proteomes" id="UP000027075">
    <property type="component" value="Chromosome"/>
</dbReference>
<dbReference type="EMBL" id="CP039139">
    <property type="protein sequence ID" value="QCQ76051.1"/>
    <property type="molecule type" value="Genomic_DNA"/>
</dbReference>